<dbReference type="KEGG" id="trl:A3L10_01395"/>
<name>A0A2Z2N2L9_9EURY</name>
<evidence type="ECO:0000313" key="2">
    <source>
        <dbReference type="EMBL" id="ASJ13852.1"/>
    </source>
</evidence>
<dbReference type="AlphaFoldDB" id="A0A2Z2N2L9"/>
<keyword evidence="1" id="KW-1133">Transmembrane helix</keyword>
<keyword evidence="3" id="KW-1185">Reference proteome</keyword>
<gene>
    <name evidence="2" type="ORF">A3L10_01395</name>
</gene>
<feature type="transmembrane region" description="Helical" evidence="1">
    <location>
        <begin position="50"/>
        <end position="72"/>
    </location>
</feature>
<accession>A0A2Z2N2L9</accession>
<evidence type="ECO:0000256" key="1">
    <source>
        <dbReference type="SAM" id="Phobius"/>
    </source>
</evidence>
<sequence>MKMMAMRIVVMEAYETRFLTQLITAFVVLFVSVIILILLTLVGGGASREAFIGISMYLTFALIVIGLMLFCLKKMKEGPRKAATLARNCTPEENRLTFPLELEFEYGRVTLLSHPEKRRSARNFQVLKREKSSSIEFPPEEFKLSAVIGRGFASFPAVRVLSKPYERTVILFMTSRGVVSGKKLLTATLTEGHVDVEIEGRGGRLIGRFYTPPGGRGRFEVTMSAPESPEVNVRIADSSMQEFEYPLLPEESTVMFCPYGNLDVDNILRSLGRTGAVMGHGQFLIRLRSPKPMAREILEYPIEVSLKEEENWEF</sequence>
<keyword evidence="1" id="KW-0472">Membrane</keyword>
<dbReference type="Proteomes" id="UP000250085">
    <property type="component" value="Chromosome"/>
</dbReference>
<proteinExistence type="predicted"/>
<protein>
    <submittedName>
        <fullName evidence="2">Uncharacterized protein</fullName>
    </submittedName>
</protein>
<dbReference type="EMBL" id="CP015106">
    <property type="protein sequence ID" value="ASJ13852.1"/>
    <property type="molecule type" value="Genomic_DNA"/>
</dbReference>
<reference evidence="2 3" key="1">
    <citation type="submission" date="2016-04" db="EMBL/GenBank/DDBJ databases">
        <title>Complete genome sequence of Thermococcus radiotolerans type strain EJ2.</title>
        <authorList>
            <person name="Oger P.M."/>
        </authorList>
    </citation>
    <scope>NUCLEOTIDE SEQUENCE [LARGE SCALE GENOMIC DNA]</scope>
    <source>
        <strain evidence="2 3">EJ2</strain>
    </source>
</reference>
<evidence type="ECO:0000313" key="3">
    <source>
        <dbReference type="Proteomes" id="UP000250085"/>
    </source>
</evidence>
<organism evidence="2 3">
    <name type="scientific">Thermococcus radiotolerans</name>
    <dbReference type="NCBI Taxonomy" id="187880"/>
    <lineage>
        <taxon>Archaea</taxon>
        <taxon>Methanobacteriati</taxon>
        <taxon>Methanobacteriota</taxon>
        <taxon>Thermococci</taxon>
        <taxon>Thermococcales</taxon>
        <taxon>Thermococcaceae</taxon>
        <taxon>Thermococcus</taxon>
    </lineage>
</organism>
<keyword evidence="1" id="KW-0812">Transmembrane</keyword>
<feature type="transmembrane region" description="Helical" evidence="1">
    <location>
        <begin position="21"/>
        <end position="44"/>
    </location>
</feature>